<dbReference type="PANTHER" id="PTHR21089:SF1">
    <property type="entry name" value="BIFUNCTIONAL 3-DEHYDROQUINATE DEHYDRATASE_SHIKIMATE DEHYDROGENASE, CHLOROPLASTIC"/>
    <property type="match status" value="1"/>
</dbReference>
<dbReference type="GO" id="GO:0019632">
    <property type="term" value="P:shikimate metabolic process"/>
    <property type="evidence" value="ECO:0007669"/>
    <property type="project" value="TreeGrafter"/>
</dbReference>
<gene>
    <name evidence="5" type="primary">aroE</name>
    <name evidence="5" type="ORF">BST99_02050</name>
</gene>
<dbReference type="OrthoDB" id="9792692at2"/>
<dbReference type="GO" id="GO:0009073">
    <property type="term" value="P:aromatic amino acid family biosynthetic process"/>
    <property type="evidence" value="ECO:0007669"/>
    <property type="project" value="UniProtKB-KW"/>
</dbReference>
<accession>A0A2S7T4V2</accession>
<evidence type="ECO:0000256" key="2">
    <source>
        <dbReference type="ARBA" id="ARBA00023002"/>
    </source>
</evidence>
<comment type="caution">
    <text evidence="5">The sequence shown here is derived from an EMBL/GenBank/DDBJ whole genome shotgun (WGS) entry which is preliminary data.</text>
</comment>
<dbReference type="Pfam" id="PF08501">
    <property type="entry name" value="Shikimate_dh_N"/>
    <property type="match status" value="1"/>
</dbReference>
<dbReference type="RefSeq" id="WP_105000319.1">
    <property type="nucleotide sequence ID" value="NZ_MQVX01000001.1"/>
</dbReference>
<dbReference type="InterPro" id="IPR022893">
    <property type="entry name" value="Shikimate_DH_fam"/>
</dbReference>
<dbReference type="Gene3D" id="3.40.50.10860">
    <property type="entry name" value="Leucine Dehydrogenase, chain A, domain 1"/>
    <property type="match status" value="1"/>
</dbReference>
<dbReference type="GO" id="GO:0005829">
    <property type="term" value="C:cytosol"/>
    <property type="evidence" value="ECO:0007669"/>
    <property type="project" value="TreeGrafter"/>
</dbReference>
<keyword evidence="2" id="KW-0560">Oxidoreductase</keyword>
<proteinExistence type="predicted"/>
<protein>
    <submittedName>
        <fullName evidence="5">Shikimate dehydrogenase</fullName>
    </submittedName>
</protein>
<name>A0A2S7T4V2_9FLAO</name>
<organism evidence="5 6">
    <name type="scientific">Aureicoccus marinus</name>
    <dbReference type="NCBI Taxonomy" id="754435"/>
    <lineage>
        <taxon>Bacteria</taxon>
        <taxon>Pseudomonadati</taxon>
        <taxon>Bacteroidota</taxon>
        <taxon>Flavobacteriia</taxon>
        <taxon>Flavobacteriales</taxon>
        <taxon>Flavobacteriaceae</taxon>
        <taxon>Aureicoccus</taxon>
    </lineage>
</organism>
<evidence type="ECO:0000259" key="4">
    <source>
        <dbReference type="Pfam" id="PF08501"/>
    </source>
</evidence>
<sequence>MATDNSAKKAIYGLLGKDIDYSFSRSYFTEKFKREQRTDAVYVNFDLQDLTELHEVLKTQNLSGMNVTIPYKEKVFPFLSTLDPVAEKIGAVNTIALTPQGLKGYNTDAYGFEQSLLPHLHSTRGKALVLGSGGASKAVCYILKQLGFKLDRVSRDREKTGMNYQDLEEKGLGGYQVVVNTTPLGTFPDVETKPSIPYSTISSNCLGFDLIYNPDKTAFLKAFEQAGASIQNGLAMLEFQAEKAWEIWQQHRIS</sequence>
<comment type="pathway">
    <text evidence="1">Metabolic intermediate biosynthesis; chorismate biosynthesis; chorismate from D-erythrose 4-phosphate and phosphoenolpyruvate: step 4/7.</text>
</comment>
<evidence type="ECO:0000256" key="1">
    <source>
        <dbReference type="ARBA" id="ARBA00004871"/>
    </source>
</evidence>
<dbReference type="GO" id="GO:0009423">
    <property type="term" value="P:chorismate biosynthetic process"/>
    <property type="evidence" value="ECO:0007669"/>
    <property type="project" value="TreeGrafter"/>
</dbReference>
<dbReference type="PANTHER" id="PTHR21089">
    <property type="entry name" value="SHIKIMATE DEHYDROGENASE"/>
    <property type="match status" value="1"/>
</dbReference>
<dbReference type="SUPFAM" id="SSF53223">
    <property type="entry name" value="Aminoacid dehydrogenase-like, N-terminal domain"/>
    <property type="match status" value="1"/>
</dbReference>
<dbReference type="Proteomes" id="UP000239366">
    <property type="component" value="Unassembled WGS sequence"/>
</dbReference>
<evidence type="ECO:0000256" key="3">
    <source>
        <dbReference type="ARBA" id="ARBA00023141"/>
    </source>
</evidence>
<dbReference type="InterPro" id="IPR046346">
    <property type="entry name" value="Aminoacid_DH-like_N_sf"/>
</dbReference>
<evidence type="ECO:0000313" key="6">
    <source>
        <dbReference type="Proteomes" id="UP000239366"/>
    </source>
</evidence>
<dbReference type="GO" id="GO:0004764">
    <property type="term" value="F:shikimate 3-dehydrogenase (NADP+) activity"/>
    <property type="evidence" value="ECO:0007669"/>
    <property type="project" value="InterPro"/>
</dbReference>
<dbReference type="GO" id="GO:0050661">
    <property type="term" value="F:NADP binding"/>
    <property type="evidence" value="ECO:0007669"/>
    <property type="project" value="TreeGrafter"/>
</dbReference>
<dbReference type="CDD" id="cd01065">
    <property type="entry name" value="NAD_bind_Shikimate_DH"/>
    <property type="match status" value="1"/>
</dbReference>
<dbReference type="InterPro" id="IPR013708">
    <property type="entry name" value="Shikimate_DH-bd_N"/>
</dbReference>
<evidence type="ECO:0000313" key="5">
    <source>
        <dbReference type="EMBL" id="PQJ14684.1"/>
    </source>
</evidence>
<dbReference type="SUPFAM" id="SSF51735">
    <property type="entry name" value="NAD(P)-binding Rossmann-fold domains"/>
    <property type="match status" value="1"/>
</dbReference>
<keyword evidence="6" id="KW-1185">Reference proteome</keyword>
<dbReference type="AlphaFoldDB" id="A0A2S7T4V2"/>
<dbReference type="EMBL" id="MQVX01000001">
    <property type="protein sequence ID" value="PQJ14684.1"/>
    <property type="molecule type" value="Genomic_DNA"/>
</dbReference>
<feature type="domain" description="Shikimate dehydrogenase substrate binding N-terminal" evidence="4">
    <location>
        <begin position="14"/>
        <end position="95"/>
    </location>
</feature>
<dbReference type="InterPro" id="IPR036291">
    <property type="entry name" value="NAD(P)-bd_dom_sf"/>
</dbReference>
<keyword evidence="3" id="KW-0057">Aromatic amino acid biosynthesis</keyword>
<keyword evidence="3" id="KW-0028">Amino-acid biosynthesis</keyword>
<dbReference type="Gene3D" id="3.40.50.720">
    <property type="entry name" value="NAD(P)-binding Rossmann-like Domain"/>
    <property type="match status" value="1"/>
</dbReference>
<reference evidence="6" key="1">
    <citation type="submission" date="2016-11" db="EMBL/GenBank/DDBJ databases">
        <title>Trade-off between light-utilization and light-protection in marine flavobacteria.</title>
        <authorList>
            <person name="Kumagai Y."/>
            <person name="Yoshizawa S."/>
            <person name="Kogure K."/>
        </authorList>
    </citation>
    <scope>NUCLEOTIDE SEQUENCE [LARGE SCALE GENOMIC DNA]</scope>
    <source>
        <strain evidence="6">SG-18</strain>
    </source>
</reference>